<evidence type="ECO:0000256" key="3">
    <source>
        <dbReference type="ARBA" id="ARBA00022781"/>
    </source>
</evidence>
<evidence type="ECO:0000256" key="6">
    <source>
        <dbReference type="ARBA" id="ARBA00023310"/>
    </source>
</evidence>
<evidence type="ECO:0000313" key="8">
    <source>
        <dbReference type="EMBL" id="QDU84856.1"/>
    </source>
</evidence>
<dbReference type="InterPro" id="IPR026015">
    <property type="entry name" value="ATP_synth_OSCP/delta_N_sf"/>
</dbReference>
<dbReference type="AlphaFoldDB" id="A0A518D052"/>
<dbReference type="SUPFAM" id="SSF47928">
    <property type="entry name" value="N-terminal domain of the delta subunit of the F1F0-ATP synthase"/>
    <property type="match status" value="1"/>
</dbReference>
<comment type="similarity">
    <text evidence="7">Belongs to the ATPase delta chain family.</text>
</comment>
<dbReference type="GO" id="GO:0005886">
    <property type="term" value="C:plasma membrane"/>
    <property type="evidence" value="ECO:0007669"/>
    <property type="project" value="UniProtKB-SubCell"/>
</dbReference>
<comment type="subcellular location">
    <subcellularLocation>
        <location evidence="7">Cell membrane</location>
        <topology evidence="7">Peripheral membrane protein</topology>
    </subcellularLocation>
    <subcellularLocation>
        <location evidence="1">Membrane</location>
    </subcellularLocation>
</comment>
<comment type="function">
    <text evidence="7">This protein is part of the stalk that links CF(0) to CF(1). It either transmits conformational changes from CF(0) to CF(1) or is implicated in proton conduction.</text>
</comment>
<dbReference type="EMBL" id="CP036290">
    <property type="protein sequence ID" value="QDU84856.1"/>
    <property type="molecule type" value="Genomic_DNA"/>
</dbReference>
<dbReference type="RefSeq" id="WP_145187130.1">
    <property type="nucleotide sequence ID" value="NZ_CP036290.1"/>
</dbReference>
<dbReference type="PRINTS" id="PR00125">
    <property type="entry name" value="ATPASEDELTA"/>
</dbReference>
<evidence type="ECO:0000256" key="5">
    <source>
        <dbReference type="ARBA" id="ARBA00023136"/>
    </source>
</evidence>
<comment type="function">
    <text evidence="7">F(1)F(0) ATP synthase produces ATP from ADP in the presence of a proton or sodium gradient. F-type ATPases consist of two structural domains, F(1) containing the extramembraneous catalytic core and F(0) containing the membrane proton channel, linked together by a central stalk and a peripheral stalk. During catalysis, ATP synthesis in the catalytic domain of F(1) is coupled via a rotary mechanism of the central stalk subunits to proton translocation.</text>
</comment>
<dbReference type="GO" id="GO:0046933">
    <property type="term" value="F:proton-transporting ATP synthase activity, rotational mechanism"/>
    <property type="evidence" value="ECO:0007669"/>
    <property type="project" value="UniProtKB-UniRule"/>
</dbReference>
<dbReference type="GO" id="GO:0045259">
    <property type="term" value="C:proton-transporting ATP synthase complex"/>
    <property type="evidence" value="ECO:0007669"/>
    <property type="project" value="UniProtKB-KW"/>
</dbReference>
<keyword evidence="4 7" id="KW-0406">Ion transport</keyword>
<organism evidence="8 9">
    <name type="scientific">Rohdeia mirabilis</name>
    <dbReference type="NCBI Taxonomy" id="2528008"/>
    <lineage>
        <taxon>Bacteria</taxon>
        <taxon>Pseudomonadati</taxon>
        <taxon>Planctomycetota</taxon>
        <taxon>Planctomycetia</taxon>
        <taxon>Planctomycetia incertae sedis</taxon>
        <taxon>Rohdeia</taxon>
    </lineage>
</organism>
<dbReference type="HAMAP" id="MF_01416">
    <property type="entry name" value="ATP_synth_delta_bact"/>
    <property type="match status" value="1"/>
</dbReference>
<keyword evidence="6 7" id="KW-0066">ATP synthesis</keyword>
<dbReference type="OrthoDB" id="9802471at2"/>
<dbReference type="InterPro" id="IPR000711">
    <property type="entry name" value="ATPase_OSCP/dsu"/>
</dbReference>
<evidence type="ECO:0000256" key="2">
    <source>
        <dbReference type="ARBA" id="ARBA00022448"/>
    </source>
</evidence>
<keyword evidence="2 7" id="KW-0813">Transport</keyword>
<keyword evidence="7" id="KW-1003">Cell membrane</keyword>
<sequence length="182" mass="19493">MIGQVAQRYADALYNLAAREGALDAVASDVSELAKAIGGEKASHFLLNPRVDRDKREAALLGTLSGAHALTTKFARLCFSKGREAVLLELGEAFRLRQMAEDGVVEGVVESARPLDHGEIASLATNLSARLGKTVQLDNRIDASLIGGVRVTVGSSMLDLTVQGRLDDLRERLMRVPLTAGR</sequence>
<proteinExistence type="inferred from homology"/>
<name>A0A518D052_9BACT</name>
<protein>
    <recommendedName>
        <fullName evidence="7">ATP synthase subunit delta</fullName>
    </recommendedName>
    <alternativeName>
        <fullName evidence="7">ATP synthase F(1) sector subunit delta</fullName>
    </alternativeName>
    <alternativeName>
        <fullName evidence="7">F-type ATPase subunit delta</fullName>
        <shortName evidence="7">F-ATPase subunit delta</shortName>
    </alternativeName>
</protein>
<gene>
    <name evidence="7 8" type="primary">atpH</name>
    <name evidence="8" type="ORF">Pla163_19740</name>
</gene>
<reference evidence="8 9" key="1">
    <citation type="submission" date="2019-02" db="EMBL/GenBank/DDBJ databases">
        <title>Deep-cultivation of Planctomycetes and their phenomic and genomic characterization uncovers novel biology.</title>
        <authorList>
            <person name="Wiegand S."/>
            <person name="Jogler M."/>
            <person name="Boedeker C."/>
            <person name="Pinto D."/>
            <person name="Vollmers J."/>
            <person name="Rivas-Marin E."/>
            <person name="Kohn T."/>
            <person name="Peeters S.H."/>
            <person name="Heuer A."/>
            <person name="Rast P."/>
            <person name="Oberbeckmann S."/>
            <person name="Bunk B."/>
            <person name="Jeske O."/>
            <person name="Meyerdierks A."/>
            <person name="Storesund J.E."/>
            <person name="Kallscheuer N."/>
            <person name="Luecker S."/>
            <person name="Lage O.M."/>
            <person name="Pohl T."/>
            <person name="Merkel B.J."/>
            <person name="Hornburger P."/>
            <person name="Mueller R.-W."/>
            <person name="Bruemmer F."/>
            <person name="Labrenz M."/>
            <person name="Spormann A.M."/>
            <person name="Op den Camp H."/>
            <person name="Overmann J."/>
            <person name="Amann R."/>
            <person name="Jetten M.S.M."/>
            <person name="Mascher T."/>
            <person name="Medema M.H."/>
            <person name="Devos D.P."/>
            <person name="Kaster A.-K."/>
            <person name="Ovreas L."/>
            <person name="Rohde M."/>
            <person name="Galperin M.Y."/>
            <person name="Jogler C."/>
        </authorList>
    </citation>
    <scope>NUCLEOTIDE SEQUENCE [LARGE SCALE GENOMIC DNA]</scope>
    <source>
        <strain evidence="8 9">Pla163</strain>
    </source>
</reference>
<keyword evidence="7" id="KW-0139">CF(1)</keyword>
<dbReference type="NCBIfam" id="TIGR01145">
    <property type="entry name" value="ATP_synt_delta"/>
    <property type="match status" value="1"/>
</dbReference>
<dbReference type="PANTHER" id="PTHR11910">
    <property type="entry name" value="ATP SYNTHASE DELTA CHAIN"/>
    <property type="match status" value="1"/>
</dbReference>
<evidence type="ECO:0000256" key="4">
    <source>
        <dbReference type="ARBA" id="ARBA00023065"/>
    </source>
</evidence>
<evidence type="ECO:0000256" key="1">
    <source>
        <dbReference type="ARBA" id="ARBA00004370"/>
    </source>
</evidence>
<keyword evidence="9" id="KW-1185">Reference proteome</keyword>
<evidence type="ECO:0000256" key="7">
    <source>
        <dbReference type="HAMAP-Rule" id="MF_01416"/>
    </source>
</evidence>
<evidence type="ECO:0000313" key="9">
    <source>
        <dbReference type="Proteomes" id="UP000319342"/>
    </source>
</evidence>
<dbReference type="Pfam" id="PF00213">
    <property type="entry name" value="OSCP"/>
    <property type="match status" value="1"/>
</dbReference>
<keyword evidence="3 7" id="KW-0375">Hydrogen ion transport</keyword>
<dbReference type="Gene3D" id="1.10.520.20">
    <property type="entry name" value="N-terminal domain of the delta subunit of the F1F0-ATP synthase"/>
    <property type="match status" value="1"/>
</dbReference>
<keyword evidence="5 7" id="KW-0472">Membrane</keyword>
<dbReference type="Proteomes" id="UP000319342">
    <property type="component" value="Chromosome"/>
</dbReference>
<accession>A0A518D052</accession>